<dbReference type="PANTHER" id="PTHR23131:SF3">
    <property type="entry name" value="ATROCHRYSONE CARBOXYL ACP THIOESTERASE"/>
    <property type="match status" value="1"/>
</dbReference>
<reference evidence="8" key="1">
    <citation type="journal article" date="2020" name="Stud. Mycol.">
        <title>101 Dothideomycetes genomes: a test case for predicting lifestyles and emergence of pathogens.</title>
        <authorList>
            <person name="Haridas S."/>
            <person name="Albert R."/>
            <person name="Binder M."/>
            <person name="Bloem J."/>
            <person name="Labutti K."/>
            <person name="Salamov A."/>
            <person name="Andreopoulos B."/>
            <person name="Baker S."/>
            <person name="Barry K."/>
            <person name="Bills G."/>
            <person name="Bluhm B."/>
            <person name="Cannon C."/>
            <person name="Castanera R."/>
            <person name="Culley D."/>
            <person name="Daum C."/>
            <person name="Ezra D."/>
            <person name="Gonzalez J."/>
            <person name="Henrissat B."/>
            <person name="Kuo A."/>
            <person name="Liang C."/>
            <person name="Lipzen A."/>
            <person name="Lutzoni F."/>
            <person name="Magnuson J."/>
            <person name="Mondo S."/>
            <person name="Nolan M."/>
            <person name="Ohm R."/>
            <person name="Pangilinan J."/>
            <person name="Park H.-J."/>
            <person name="Ramirez L."/>
            <person name="Alfaro M."/>
            <person name="Sun H."/>
            <person name="Tritt A."/>
            <person name="Yoshinaga Y."/>
            <person name="Zwiers L.-H."/>
            <person name="Turgeon B."/>
            <person name="Goodwin S."/>
            <person name="Spatafora J."/>
            <person name="Crous P."/>
            <person name="Grigoriev I."/>
        </authorList>
    </citation>
    <scope>NUCLEOTIDE SEQUENCE</scope>
    <source>
        <strain evidence="8">CBS 110217</strain>
    </source>
</reference>
<dbReference type="InterPro" id="IPR050662">
    <property type="entry name" value="Sec-metab_biosynth-thioest"/>
</dbReference>
<dbReference type="Gene3D" id="3.60.15.10">
    <property type="entry name" value="Ribonuclease Z/Hydroxyacylglutathione hydrolase-like"/>
    <property type="match status" value="1"/>
</dbReference>
<evidence type="ECO:0000256" key="1">
    <source>
        <dbReference type="ARBA" id="ARBA00001947"/>
    </source>
</evidence>
<dbReference type="Pfam" id="PF00753">
    <property type="entry name" value="Lactamase_B"/>
    <property type="match status" value="1"/>
</dbReference>
<name>A0A9P4LGT8_9PLEO</name>
<dbReference type="InterPro" id="IPR036388">
    <property type="entry name" value="WH-like_DNA-bd_sf"/>
</dbReference>
<comment type="catalytic activity">
    <reaction evidence="6">
        <text>(3R)-atrochrysone 2-carbonyl-[ACP] + H2O = (3R)-atrochrysone 2-carboxylate + holo-[ACP] + H(+)</text>
        <dbReference type="Rhea" id="RHEA:64236"/>
        <dbReference type="Rhea" id="RHEA-COMP:9685"/>
        <dbReference type="Rhea" id="RHEA-COMP:20479"/>
        <dbReference type="ChEBI" id="CHEBI:15377"/>
        <dbReference type="ChEBI" id="CHEBI:15378"/>
        <dbReference type="ChEBI" id="CHEBI:64479"/>
        <dbReference type="ChEBI" id="CHEBI:234107"/>
        <dbReference type="ChEBI" id="CHEBI:234110"/>
    </reaction>
    <physiologicalReaction direction="left-to-right" evidence="6">
        <dbReference type="Rhea" id="RHEA:64237"/>
    </physiologicalReaction>
</comment>
<comment type="similarity">
    <text evidence="2">Belongs to the metallo-beta-lactamase superfamily.</text>
</comment>
<protein>
    <submittedName>
        <fullName evidence="8">Metallo-beta-lactamase superfamily protein</fullName>
    </submittedName>
</protein>
<keyword evidence="3" id="KW-0479">Metal-binding</keyword>
<evidence type="ECO:0000259" key="7">
    <source>
        <dbReference type="SMART" id="SM00849"/>
    </source>
</evidence>
<dbReference type="PANTHER" id="PTHR23131">
    <property type="entry name" value="ENDORIBONUCLEASE LACTB2"/>
    <property type="match status" value="1"/>
</dbReference>
<dbReference type="OrthoDB" id="17458at2759"/>
<sequence length="342" mass="38148">MTETLGASDEKGGYRQINKALNICAFEDYLNGQTATLQPIPDVEQITSRVLRVRGQNPGRFTFQGTNTFVIGTGPSRILIDTSGGEPEYAKLLASTLESCNISIKYVLITHWHGDHSGGVPDLLRLYPDLEDHVYKNDPEPGQQDIVDGQLFYVEGATVMAVHAPGHSEDHMCFILKEEESMFTGDNILGTGTSAVEDLGVFMSSLQKMKDKNCKVGHPAHGHTIKDLNTKIKKELISKLRREKQVVEAMQSLCERGEKRQTVRHIVDSMYGTSVDETTRTLALEPFIDEILRKLAGDGRVGFEKRDGRKRWFLVPNEQLGSQLDRTKRAVFQAGLVRTFAV</sequence>
<dbReference type="SMART" id="SM00849">
    <property type="entry name" value="Lactamase_B"/>
    <property type="match status" value="1"/>
</dbReference>
<dbReference type="GO" id="GO:0046872">
    <property type="term" value="F:metal ion binding"/>
    <property type="evidence" value="ECO:0007669"/>
    <property type="project" value="UniProtKB-KW"/>
</dbReference>
<dbReference type="InterPro" id="IPR001279">
    <property type="entry name" value="Metallo-B-lactamas"/>
</dbReference>
<proteinExistence type="inferred from homology"/>
<dbReference type="GO" id="GO:0044550">
    <property type="term" value="P:secondary metabolite biosynthetic process"/>
    <property type="evidence" value="ECO:0007669"/>
    <property type="project" value="UniProtKB-ARBA"/>
</dbReference>
<evidence type="ECO:0000256" key="6">
    <source>
        <dbReference type="ARBA" id="ARBA00050605"/>
    </source>
</evidence>
<dbReference type="Proteomes" id="UP000799777">
    <property type="component" value="Unassembled WGS sequence"/>
</dbReference>
<evidence type="ECO:0000313" key="9">
    <source>
        <dbReference type="Proteomes" id="UP000799777"/>
    </source>
</evidence>
<keyword evidence="9" id="KW-1185">Reference proteome</keyword>
<dbReference type="Gene3D" id="1.10.10.10">
    <property type="entry name" value="Winged helix-like DNA-binding domain superfamily/Winged helix DNA-binding domain"/>
    <property type="match status" value="1"/>
</dbReference>
<comment type="caution">
    <text evidence="8">The sequence shown here is derived from an EMBL/GenBank/DDBJ whole genome shotgun (WGS) entry which is preliminary data.</text>
</comment>
<dbReference type="CDD" id="cd07722">
    <property type="entry name" value="LACTB2-like_MBL-fold"/>
    <property type="match status" value="1"/>
</dbReference>
<keyword evidence="4" id="KW-0378">Hydrolase</keyword>
<dbReference type="GO" id="GO:0016787">
    <property type="term" value="F:hydrolase activity"/>
    <property type="evidence" value="ECO:0007669"/>
    <property type="project" value="UniProtKB-KW"/>
</dbReference>
<organism evidence="8 9">
    <name type="scientific">Setomelanomma holmii</name>
    <dbReference type="NCBI Taxonomy" id="210430"/>
    <lineage>
        <taxon>Eukaryota</taxon>
        <taxon>Fungi</taxon>
        <taxon>Dikarya</taxon>
        <taxon>Ascomycota</taxon>
        <taxon>Pezizomycotina</taxon>
        <taxon>Dothideomycetes</taxon>
        <taxon>Pleosporomycetidae</taxon>
        <taxon>Pleosporales</taxon>
        <taxon>Pleosporineae</taxon>
        <taxon>Phaeosphaeriaceae</taxon>
        <taxon>Setomelanomma</taxon>
    </lineage>
</organism>
<evidence type="ECO:0000256" key="5">
    <source>
        <dbReference type="ARBA" id="ARBA00022833"/>
    </source>
</evidence>
<dbReference type="SUPFAM" id="SSF56281">
    <property type="entry name" value="Metallo-hydrolase/oxidoreductase"/>
    <property type="match status" value="1"/>
</dbReference>
<evidence type="ECO:0000256" key="2">
    <source>
        <dbReference type="ARBA" id="ARBA00007749"/>
    </source>
</evidence>
<gene>
    <name evidence="8" type="ORF">EK21DRAFT_93985</name>
</gene>
<dbReference type="FunFam" id="3.60.15.10:FF:000041">
    <property type="entry name" value="Metallo-beta-lactamase domain protein"/>
    <property type="match status" value="1"/>
</dbReference>
<dbReference type="InterPro" id="IPR047921">
    <property type="entry name" value="LACTB2-like_MBL-fold"/>
</dbReference>
<comment type="cofactor">
    <cofactor evidence="1">
        <name>Zn(2+)</name>
        <dbReference type="ChEBI" id="CHEBI:29105"/>
    </cofactor>
</comment>
<dbReference type="AlphaFoldDB" id="A0A9P4LGT8"/>
<keyword evidence="5" id="KW-0862">Zinc</keyword>
<feature type="domain" description="Metallo-beta-lactamase" evidence="7">
    <location>
        <begin position="65"/>
        <end position="221"/>
    </location>
</feature>
<evidence type="ECO:0000256" key="4">
    <source>
        <dbReference type="ARBA" id="ARBA00022801"/>
    </source>
</evidence>
<accession>A0A9P4LGT8</accession>
<dbReference type="InterPro" id="IPR036866">
    <property type="entry name" value="RibonucZ/Hydroxyglut_hydro"/>
</dbReference>
<evidence type="ECO:0000256" key="3">
    <source>
        <dbReference type="ARBA" id="ARBA00022723"/>
    </source>
</evidence>
<evidence type="ECO:0000313" key="8">
    <source>
        <dbReference type="EMBL" id="KAF2024555.1"/>
    </source>
</evidence>
<dbReference type="EMBL" id="ML978291">
    <property type="protein sequence ID" value="KAF2024555.1"/>
    <property type="molecule type" value="Genomic_DNA"/>
</dbReference>